<evidence type="ECO:0000256" key="5">
    <source>
        <dbReference type="ARBA" id="ARBA00023172"/>
    </source>
</evidence>
<organism evidence="7 8">
    <name type="scientific">Elioraea tepida</name>
    <dbReference type="NCBI Taxonomy" id="2843330"/>
    <lineage>
        <taxon>Bacteria</taxon>
        <taxon>Pseudomonadati</taxon>
        <taxon>Pseudomonadota</taxon>
        <taxon>Alphaproteobacteria</taxon>
        <taxon>Acetobacterales</taxon>
        <taxon>Elioraeaceae</taxon>
        <taxon>Elioraea</taxon>
    </lineage>
</organism>
<accession>A0A975TZG6</accession>
<dbReference type="AlphaFoldDB" id="A0A975TZG6"/>
<evidence type="ECO:0000256" key="1">
    <source>
        <dbReference type="ARBA" id="ARBA00003416"/>
    </source>
</evidence>
<reference evidence="7" key="1">
    <citation type="submission" date="2021-06" db="EMBL/GenBank/DDBJ databases">
        <title>Elioraea tepida, sp. nov., a moderately thermophilic aerobic anoxygenic phototrophic bacterium isolated from an alkaline siliceous hot spring mat community in Yellowstone National Park, WY, USA.</title>
        <authorList>
            <person name="Saini M.K."/>
            <person name="Yoshida S."/>
            <person name="Sebastian A."/>
            <person name="Hirose S."/>
            <person name="Hara E."/>
            <person name="Tamaki H."/>
            <person name="Soulier N.T."/>
            <person name="Albert I."/>
            <person name="Hanada S."/>
            <person name="Bryant D.A."/>
            <person name="Tank M."/>
        </authorList>
    </citation>
    <scope>NUCLEOTIDE SEQUENCE</scope>
    <source>
        <strain evidence="7">MS-P2</strain>
    </source>
</reference>
<evidence type="ECO:0000256" key="2">
    <source>
        <dbReference type="ARBA" id="ARBA00009840"/>
    </source>
</evidence>
<comment type="function">
    <text evidence="1">Involved in DNA recombination.</text>
</comment>
<dbReference type="GO" id="GO:0006310">
    <property type="term" value="P:DNA recombination"/>
    <property type="evidence" value="ECO:0007669"/>
    <property type="project" value="UniProtKB-KW"/>
</dbReference>
<dbReference type="PANTHER" id="PTHR30563:SF0">
    <property type="entry name" value="DNA RECOMBINATION PROTEIN RMUC"/>
    <property type="match status" value="1"/>
</dbReference>
<evidence type="ECO:0000256" key="4">
    <source>
        <dbReference type="ARBA" id="ARBA00023054"/>
    </source>
</evidence>
<protein>
    <recommendedName>
        <fullName evidence="3">DNA recombination protein RmuC homolog</fullName>
    </recommendedName>
</protein>
<keyword evidence="5" id="KW-0233">DNA recombination</keyword>
<dbReference type="Proteomes" id="UP000694001">
    <property type="component" value="Chromosome"/>
</dbReference>
<comment type="similarity">
    <text evidence="2">Belongs to the RmuC family.</text>
</comment>
<dbReference type="EMBL" id="CP076448">
    <property type="protein sequence ID" value="QXM23420.1"/>
    <property type="molecule type" value="Genomic_DNA"/>
</dbReference>
<dbReference type="KEGG" id="elio:KO353_08675"/>
<keyword evidence="4 6" id="KW-0175">Coiled coil</keyword>
<keyword evidence="8" id="KW-1185">Reference proteome</keyword>
<sequence length="375" mass="41179">MEALLSQWPAWAPVALVLLLAILLLVLARRSAVPAELAAAVNALRDQQAMLAGRLDQIGRDQQAQAMALSAQEAALADRLAAQERALSAAVDTLKERLDARLASAAQATLESLGKVGERLAVIDQAQRTIAALSEQVTGLQTLLGNKQARGAFAEAQLMALVRDVLAPSEYAEQHTLSNGTRVDCLLKLPDPPGPVGVDSKFPLEAFRRLRSAEAEADRKAAERQFAADVLKHVRDIAAKYILPGETADSALLFVPSEAVYATLHAEFPAVIEEAFRRRVWIVSPTTMMAILNTMRAVARDARMRREARTIQYHVERLAEDVRRLAERVEQLKRHFGQAQEDVRQIAISTEKIERQAERIAEVRLDDPPSPLPTP</sequence>
<dbReference type="Pfam" id="PF02646">
    <property type="entry name" value="RmuC"/>
    <property type="match status" value="1"/>
</dbReference>
<evidence type="ECO:0000313" key="8">
    <source>
        <dbReference type="Proteomes" id="UP000694001"/>
    </source>
</evidence>
<name>A0A975TZG6_9PROT</name>
<dbReference type="PANTHER" id="PTHR30563">
    <property type="entry name" value="DNA RECOMBINATION PROTEIN RMUC"/>
    <property type="match status" value="1"/>
</dbReference>
<dbReference type="InterPro" id="IPR003798">
    <property type="entry name" value="DNA_recombination_RmuC"/>
</dbReference>
<evidence type="ECO:0000256" key="6">
    <source>
        <dbReference type="SAM" id="Coils"/>
    </source>
</evidence>
<proteinExistence type="inferred from homology"/>
<gene>
    <name evidence="7" type="primary">rmuC</name>
    <name evidence="7" type="ORF">KO353_08675</name>
</gene>
<feature type="coiled-coil region" evidence="6">
    <location>
        <begin position="315"/>
        <end position="342"/>
    </location>
</feature>
<dbReference type="RefSeq" id="WP_218284280.1">
    <property type="nucleotide sequence ID" value="NZ_CP076448.1"/>
</dbReference>
<evidence type="ECO:0000256" key="3">
    <source>
        <dbReference type="ARBA" id="ARBA00021840"/>
    </source>
</evidence>
<evidence type="ECO:0000313" key="7">
    <source>
        <dbReference type="EMBL" id="QXM23420.1"/>
    </source>
</evidence>